<keyword evidence="2" id="KW-1185">Reference proteome</keyword>
<sequence>DTDPDDFNYQLSQGPVPSGASNVKGSLTMMIGAFLASVFLF</sequence>
<organism evidence="1 2">
    <name type="scientific">Funneliformis geosporum</name>
    <dbReference type="NCBI Taxonomy" id="1117311"/>
    <lineage>
        <taxon>Eukaryota</taxon>
        <taxon>Fungi</taxon>
        <taxon>Fungi incertae sedis</taxon>
        <taxon>Mucoromycota</taxon>
        <taxon>Glomeromycotina</taxon>
        <taxon>Glomeromycetes</taxon>
        <taxon>Glomerales</taxon>
        <taxon>Glomeraceae</taxon>
        <taxon>Funneliformis</taxon>
    </lineage>
</organism>
<feature type="non-terminal residue" evidence="1">
    <location>
        <position position="1"/>
    </location>
</feature>
<evidence type="ECO:0000313" key="2">
    <source>
        <dbReference type="Proteomes" id="UP001153678"/>
    </source>
</evidence>
<dbReference type="AlphaFoldDB" id="A0A9W4X2R4"/>
<dbReference type="EMBL" id="CAMKVN010006932">
    <property type="protein sequence ID" value="CAI2190909.1"/>
    <property type="molecule type" value="Genomic_DNA"/>
</dbReference>
<evidence type="ECO:0000313" key="1">
    <source>
        <dbReference type="EMBL" id="CAI2190909.1"/>
    </source>
</evidence>
<proteinExistence type="predicted"/>
<comment type="caution">
    <text evidence="1">The sequence shown here is derived from an EMBL/GenBank/DDBJ whole genome shotgun (WGS) entry which is preliminary data.</text>
</comment>
<name>A0A9W4X2R4_9GLOM</name>
<reference evidence="1" key="1">
    <citation type="submission" date="2022-08" db="EMBL/GenBank/DDBJ databases">
        <authorList>
            <person name="Kallberg Y."/>
            <person name="Tangrot J."/>
            <person name="Rosling A."/>
        </authorList>
    </citation>
    <scope>NUCLEOTIDE SEQUENCE</scope>
    <source>
        <strain evidence="1">Wild A</strain>
    </source>
</reference>
<protein>
    <submittedName>
        <fullName evidence="1">651_t:CDS:1</fullName>
    </submittedName>
</protein>
<accession>A0A9W4X2R4</accession>
<dbReference type="Proteomes" id="UP001153678">
    <property type="component" value="Unassembled WGS sequence"/>
</dbReference>
<gene>
    <name evidence="1" type="ORF">FWILDA_LOCUS14811</name>
</gene>